<sequence length="127" mass="13818">MIGCVAIGIGVRPSQRVVVRGLEGCSWRGLAGVLFVRVRNSLEGSIPYQLGNLSKLQNLDLKGNSLEGNVPSQLGKLSNFQKLYLGYGGTLKLHDEAFWLSNLTSLTHLDLSLMANLNNSHSLLQII</sequence>
<dbReference type="PANTHER" id="PTHR48052:SF8">
    <property type="entry name" value="LRR RECEPTOR-LIKE SERINE_THREONINE-PROTEIN KINASE FLS2"/>
    <property type="match status" value="1"/>
</dbReference>
<keyword evidence="8" id="KW-0675">Receptor</keyword>
<comment type="subcellular location">
    <subcellularLocation>
        <location evidence="1">Cell membrane</location>
        <topology evidence="1">Single-pass type I membrane protein</topology>
    </subcellularLocation>
</comment>
<dbReference type="GO" id="GO:0005886">
    <property type="term" value="C:plasma membrane"/>
    <property type="evidence" value="ECO:0007669"/>
    <property type="project" value="UniProtKB-SubCell"/>
</dbReference>
<evidence type="ECO:0000256" key="9">
    <source>
        <dbReference type="ARBA" id="ARBA00023180"/>
    </source>
</evidence>
<keyword evidence="9" id="KW-0325">Glycoprotein</keyword>
<dbReference type="Proteomes" id="UP001374535">
    <property type="component" value="Chromosome 4"/>
</dbReference>
<evidence type="ECO:0000256" key="4">
    <source>
        <dbReference type="ARBA" id="ARBA00022692"/>
    </source>
</evidence>
<keyword evidence="11" id="KW-1185">Reference proteome</keyword>
<keyword evidence="5" id="KW-0732">Signal</keyword>
<evidence type="ECO:0000256" key="3">
    <source>
        <dbReference type="ARBA" id="ARBA00022475"/>
    </source>
</evidence>
<accession>A0AAQ3NR67</accession>
<keyword evidence="6" id="KW-1133">Transmembrane helix</keyword>
<evidence type="ECO:0000256" key="7">
    <source>
        <dbReference type="ARBA" id="ARBA00023136"/>
    </source>
</evidence>
<reference evidence="10 11" key="1">
    <citation type="journal article" date="2023" name="Life. Sci Alliance">
        <title>Evolutionary insights into 3D genome organization and epigenetic landscape of Vigna mungo.</title>
        <authorList>
            <person name="Junaid A."/>
            <person name="Singh B."/>
            <person name="Bhatia S."/>
        </authorList>
    </citation>
    <scope>NUCLEOTIDE SEQUENCE [LARGE SCALE GENOMIC DNA]</scope>
    <source>
        <strain evidence="10">Urdbean</strain>
    </source>
</reference>
<evidence type="ECO:0000256" key="2">
    <source>
        <dbReference type="ARBA" id="ARBA00009592"/>
    </source>
</evidence>
<dbReference type="EMBL" id="CP144697">
    <property type="protein sequence ID" value="WVZ14846.1"/>
    <property type="molecule type" value="Genomic_DNA"/>
</dbReference>
<dbReference type="SUPFAM" id="SSF52058">
    <property type="entry name" value="L domain-like"/>
    <property type="match status" value="1"/>
</dbReference>
<keyword evidence="7" id="KW-0472">Membrane</keyword>
<evidence type="ECO:0000256" key="5">
    <source>
        <dbReference type="ARBA" id="ARBA00022729"/>
    </source>
</evidence>
<evidence type="ECO:0000313" key="11">
    <source>
        <dbReference type="Proteomes" id="UP001374535"/>
    </source>
</evidence>
<proteinExistence type="inferred from homology"/>
<dbReference type="AlphaFoldDB" id="A0AAQ3NR67"/>
<evidence type="ECO:0000313" key="10">
    <source>
        <dbReference type="EMBL" id="WVZ14846.1"/>
    </source>
</evidence>
<evidence type="ECO:0000256" key="1">
    <source>
        <dbReference type="ARBA" id="ARBA00004251"/>
    </source>
</evidence>
<name>A0AAQ3NR67_VIGMU</name>
<comment type="similarity">
    <text evidence="2">Belongs to the RLP family.</text>
</comment>
<evidence type="ECO:0000256" key="6">
    <source>
        <dbReference type="ARBA" id="ARBA00022989"/>
    </source>
</evidence>
<keyword evidence="3" id="KW-1003">Cell membrane</keyword>
<dbReference type="Gene3D" id="3.80.10.10">
    <property type="entry name" value="Ribonuclease Inhibitor"/>
    <property type="match status" value="1"/>
</dbReference>
<keyword evidence="4" id="KW-0812">Transmembrane</keyword>
<organism evidence="10 11">
    <name type="scientific">Vigna mungo</name>
    <name type="common">Black gram</name>
    <name type="synonym">Phaseolus mungo</name>
    <dbReference type="NCBI Taxonomy" id="3915"/>
    <lineage>
        <taxon>Eukaryota</taxon>
        <taxon>Viridiplantae</taxon>
        <taxon>Streptophyta</taxon>
        <taxon>Embryophyta</taxon>
        <taxon>Tracheophyta</taxon>
        <taxon>Spermatophyta</taxon>
        <taxon>Magnoliopsida</taxon>
        <taxon>eudicotyledons</taxon>
        <taxon>Gunneridae</taxon>
        <taxon>Pentapetalae</taxon>
        <taxon>rosids</taxon>
        <taxon>fabids</taxon>
        <taxon>Fabales</taxon>
        <taxon>Fabaceae</taxon>
        <taxon>Papilionoideae</taxon>
        <taxon>50 kb inversion clade</taxon>
        <taxon>NPAAA clade</taxon>
        <taxon>indigoferoid/millettioid clade</taxon>
        <taxon>Phaseoleae</taxon>
        <taxon>Vigna</taxon>
    </lineage>
</organism>
<dbReference type="InterPro" id="IPR032675">
    <property type="entry name" value="LRR_dom_sf"/>
</dbReference>
<dbReference type="PANTHER" id="PTHR48052">
    <property type="entry name" value="UNNAMED PRODUCT"/>
    <property type="match status" value="1"/>
</dbReference>
<protein>
    <submittedName>
        <fullName evidence="10">Uncharacterized protein</fullName>
    </submittedName>
</protein>
<evidence type="ECO:0000256" key="8">
    <source>
        <dbReference type="ARBA" id="ARBA00023170"/>
    </source>
</evidence>
<gene>
    <name evidence="10" type="ORF">V8G54_012412</name>
</gene>